<gene>
    <name evidence="1" type="ORF">GCM10023231_17600</name>
</gene>
<evidence type="ECO:0008006" key="3">
    <source>
        <dbReference type="Google" id="ProtNLM"/>
    </source>
</evidence>
<protein>
    <recommendedName>
        <fullName evidence="3">DUF4844 domain-containing protein</fullName>
    </recommendedName>
</protein>
<reference evidence="2" key="1">
    <citation type="journal article" date="2019" name="Int. J. Syst. Evol. Microbiol.">
        <title>The Global Catalogue of Microorganisms (GCM) 10K type strain sequencing project: providing services to taxonomists for standard genome sequencing and annotation.</title>
        <authorList>
            <consortium name="The Broad Institute Genomics Platform"/>
            <consortium name="The Broad Institute Genome Sequencing Center for Infectious Disease"/>
            <person name="Wu L."/>
            <person name="Ma J."/>
        </authorList>
    </citation>
    <scope>NUCLEOTIDE SEQUENCE [LARGE SCALE GENOMIC DNA]</scope>
    <source>
        <strain evidence="2">JCM 18200</strain>
    </source>
</reference>
<sequence>MGLFDFFKKKEQPKTMLDQVQALAGPLIINGYRRIATANNIAPTAKTSDQKIIEIYQRVGSAFREASNQRGEHIPAGHLNTVVLKFFQVYEMMGDTMFYEHLKYEVDKYIQEGLRPEYKQDLKLF</sequence>
<organism evidence="1 2">
    <name type="scientific">Olivibacter ginsenosidimutans</name>
    <dbReference type="NCBI Taxonomy" id="1176537"/>
    <lineage>
        <taxon>Bacteria</taxon>
        <taxon>Pseudomonadati</taxon>
        <taxon>Bacteroidota</taxon>
        <taxon>Sphingobacteriia</taxon>
        <taxon>Sphingobacteriales</taxon>
        <taxon>Sphingobacteriaceae</taxon>
        <taxon>Olivibacter</taxon>
    </lineage>
</organism>
<dbReference type="EMBL" id="BAABIQ010000024">
    <property type="protein sequence ID" value="GAA4790166.1"/>
    <property type="molecule type" value="Genomic_DNA"/>
</dbReference>
<comment type="caution">
    <text evidence="1">The sequence shown here is derived from an EMBL/GenBank/DDBJ whole genome shotgun (WGS) entry which is preliminary data.</text>
</comment>
<keyword evidence="2" id="KW-1185">Reference proteome</keyword>
<evidence type="ECO:0000313" key="1">
    <source>
        <dbReference type="EMBL" id="GAA4790166.1"/>
    </source>
</evidence>
<dbReference type="Proteomes" id="UP001501411">
    <property type="component" value="Unassembled WGS sequence"/>
</dbReference>
<proteinExistence type="predicted"/>
<evidence type="ECO:0000313" key="2">
    <source>
        <dbReference type="Proteomes" id="UP001501411"/>
    </source>
</evidence>
<dbReference type="RefSeq" id="WP_345231388.1">
    <property type="nucleotide sequence ID" value="NZ_BAABIQ010000024.1"/>
</dbReference>
<name>A0ABP9B484_9SPHI</name>
<accession>A0ABP9B484</accession>